<protein>
    <recommendedName>
        <fullName evidence="3">Transposase (putative) gypsy type domain-containing protein</fullName>
    </recommendedName>
</protein>
<dbReference type="InterPro" id="IPR007321">
    <property type="entry name" value="Transposase_28"/>
</dbReference>
<reference evidence="4 5" key="1">
    <citation type="submission" date="2024-01" db="EMBL/GenBank/DDBJ databases">
        <title>The complete chloroplast genome sequence of Lithospermum erythrorhizon: insights into the phylogenetic relationship among Boraginaceae species and the maternal lineages of purple gromwells.</title>
        <authorList>
            <person name="Okada T."/>
            <person name="Watanabe K."/>
        </authorList>
    </citation>
    <scope>NUCLEOTIDE SEQUENCE [LARGE SCALE GENOMIC DNA]</scope>
</reference>
<organism evidence="4 5">
    <name type="scientific">Lithospermum erythrorhizon</name>
    <name type="common">Purple gromwell</name>
    <name type="synonym">Lithospermum officinale var. erythrorhizon</name>
    <dbReference type="NCBI Taxonomy" id="34254"/>
    <lineage>
        <taxon>Eukaryota</taxon>
        <taxon>Viridiplantae</taxon>
        <taxon>Streptophyta</taxon>
        <taxon>Embryophyta</taxon>
        <taxon>Tracheophyta</taxon>
        <taxon>Spermatophyta</taxon>
        <taxon>Magnoliopsida</taxon>
        <taxon>eudicotyledons</taxon>
        <taxon>Gunneridae</taxon>
        <taxon>Pentapetalae</taxon>
        <taxon>asterids</taxon>
        <taxon>lamiids</taxon>
        <taxon>Boraginales</taxon>
        <taxon>Boraginaceae</taxon>
        <taxon>Boraginoideae</taxon>
        <taxon>Lithospermeae</taxon>
        <taxon>Lithospermum</taxon>
    </lineage>
</organism>
<feature type="domain" description="Transposase (putative) gypsy type" evidence="3">
    <location>
        <begin position="82"/>
        <end position="146"/>
    </location>
</feature>
<keyword evidence="2" id="KW-0812">Transmembrane</keyword>
<sequence length="406" mass="44317">MSNSSDSCPKGFLLASRPPSSSRRPPQAKTVRVDLHRCDSELSEKDLVDLRSRYDIPSSVMLLRPRATDHANAPPPGLRKFFAVALSNGLRLPVHPYVGEVLSVAGVGPAQLTPNIWISIIGFYSACLLASVMATAEFFLIFFSQCTQKDGFLYFTVRTKMKGFCEAFSSKVEKDTWRPIFFYTLGEGLPQGVPFDFMAHLKSHGSLPRSSKYKADEQAFSTYWEDKLPMPLHFYTDRCVMKATGLSHIADVDIGGAEGSEFCYDRPPAPASEPVVVSSSSEEDGVMRPFLRRYLPLSGLTSFVEPLVASILTWAARHRPRPPATEAFGNPQNAAPKTQDIGTDTSLSLEGHFSSSSLPSPLDQSQSPLPAANHAPIDAHEDVSGKHFSTVVLEPTDYGGVGSTTP</sequence>
<dbReference type="AlphaFoldDB" id="A0AAV3P7I4"/>
<keyword evidence="2" id="KW-1133">Transmembrane helix</keyword>
<evidence type="ECO:0000313" key="4">
    <source>
        <dbReference type="EMBL" id="GAA0147301.1"/>
    </source>
</evidence>
<feature type="region of interest" description="Disordered" evidence="1">
    <location>
        <begin position="321"/>
        <end position="406"/>
    </location>
</feature>
<feature type="transmembrane region" description="Helical" evidence="2">
    <location>
        <begin position="116"/>
        <end position="143"/>
    </location>
</feature>
<evidence type="ECO:0000259" key="3">
    <source>
        <dbReference type="Pfam" id="PF04195"/>
    </source>
</evidence>
<dbReference type="Proteomes" id="UP001454036">
    <property type="component" value="Unassembled WGS sequence"/>
</dbReference>
<evidence type="ECO:0000313" key="5">
    <source>
        <dbReference type="Proteomes" id="UP001454036"/>
    </source>
</evidence>
<gene>
    <name evidence="4" type="ORF">LIER_07037</name>
</gene>
<proteinExistence type="predicted"/>
<evidence type="ECO:0000256" key="1">
    <source>
        <dbReference type="SAM" id="MobiDB-lite"/>
    </source>
</evidence>
<accession>A0AAV3P7I4</accession>
<feature type="region of interest" description="Disordered" evidence="1">
    <location>
        <begin position="1"/>
        <end position="30"/>
    </location>
</feature>
<dbReference type="EMBL" id="BAABME010001061">
    <property type="protein sequence ID" value="GAA0147301.1"/>
    <property type="molecule type" value="Genomic_DNA"/>
</dbReference>
<feature type="compositionally biased region" description="Low complexity" evidence="1">
    <location>
        <begin position="16"/>
        <end position="25"/>
    </location>
</feature>
<keyword evidence="2" id="KW-0472">Membrane</keyword>
<comment type="caution">
    <text evidence="4">The sequence shown here is derived from an EMBL/GenBank/DDBJ whole genome shotgun (WGS) entry which is preliminary data.</text>
</comment>
<feature type="compositionally biased region" description="Polar residues" evidence="1">
    <location>
        <begin position="330"/>
        <end position="345"/>
    </location>
</feature>
<dbReference type="Pfam" id="PF04195">
    <property type="entry name" value="Transposase_28"/>
    <property type="match status" value="1"/>
</dbReference>
<name>A0AAV3P7I4_LITER</name>
<keyword evidence="5" id="KW-1185">Reference proteome</keyword>
<evidence type="ECO:0000256" key="2">
    <source>
        <dbReference type="SAM" id="Phobius"/>
    </source>
</evidence>
<feature type="compositionally biased region" description="Low complexity" evidence="1">
    <location>
        <begin position="346"/>
        <end position="370"/>
    </location>
</feature>